<keyword evidence="5 8" id="KW-1133">Transmembrane helix</keyword>
<reference evidence="11" key="1">
    <citation type="submission" date="2023-06" db="EMBL/GenBank/DDBJ databases">
        <title>Draft genome of Marssonina rosae.</title>
        <authorList>
            <person name="Cheng Q."/>
        </authorList>
    </citation>
    <scope>NUCLEOTIDE SEQUENCE</scope>
    <source>
        <strain evidence="11">R4</strain>
    </source>
</reference>
<organism evidence="11 12">
    <name type="scientific">Diplocarpon rosae</name>
    <dbReference type="NCBI Taxonomy" id="946125"/>
    <lineage>
        <taxon>Eukaryota</taxon>
        <taxon>Fungi</taxon>
        <taxon>Dikarya</taxon>
        <taxon>Ascomycota</taxon>
        <taxon>Pezizomycotina</taxon>
        <taxon>Leotiomycetes</taxon>
        <taxon>Helotiales</taxon>
        <taxon>Drepanopezizaceae</taxon>
        <taxon>Diplocarpon</taxon>
    </lineage>
</organism>
<feature type="transmembrane region" description="Helical" evidence="10">
    <location>
        <begin position="145"/>
        <end position="163"/>
    </location>
</feature>
<sequence>MDSPSATPRRSLRTQSISSSPFATQETPSSTTTSERTTMTARRSPFLPTSLEMVLLSIYPGTLVVGSLFALLDPAARASPYNATTQSHFANTAPSYFAKKSNIFNVFFVKQGWAWVTIGYLFFLFTHPSTGPSSLTLTPKRLRGLVRYSLVTAWWIFVTQWFFGPAIIDRGFTLTGGQCELVLEADAGDVGRDSARQFATGVACKAVGGRWAGGHDISGHVFLLVLGSMFLFEEVFHVILKSRGAREERTIFMDDGAVKSAEVESQPEVAGPTTWTLGAKIVLGIGSLCLYMLLMTAAYFHTWFEKFTGLLVALGGIFVVYFLPRAVPAIRSVIGMPGV</sequence>
<evidence type="ECO:0000256" key="6">
    <source>
        <dbReference type="ARBA" id="ARBA00023098"/>
    </source>
</evidence>
<evidence type="ECO:0000256" key="1">
    <source>
        <dbReference type="ARBA" id="ARBA00004477"/>
    </source>
</evidence>
<keyword evidence="4 8" id="KW-0256">Endoplasmic reticulum</keyword>
<evidence type="ECO:0000256" key="4">
    <source>
        <dbReference type="ARBA" id="ARBA00022824"/>
    </source>
</evidence>
<feature type="active site" evidence="8">
    <location>
        <position position="301"/>
    </location>
</feature>
<comment type="catalytic activity">
    <reaction evidence="8">
        <text>(5Z,8Z,11Z,14Z)-eicosatetraenoyl-CoA + H2O = S-(5Z,8Z,11Z,14Z-eicosatetraenoyl)-4'-phosphopantetheine + adenosine 3',5'-bisphosphate + 2 H(+)</text>
        <dbReference type="Rhea" id="RHEA:65568"/>
        <dbReference type="ChEBI" id="CHEBI:15377"/>
        <dbReference type="ChEBI" id="CHEBI:15378"/>
        <dbReference type="ChEBI" id="CHEBI:57368"/>
        <dbReference type="ChEBI" id="CHEBI:58343"/>
        <dbReference type="ChEBI" id="CHEBI:156554"/>
    </reaction>
</comment>
<feature type="region of interest" description="Disordered" evidence="9">
    <location>
        <begin position="1"/>
        <end position="42"/>
    </location>
</feature>
<dbReference type="PANTHER" id="PTHR23129">
    <property type="entry name" value="ACYL-COENZYME A DIPHOSPHATASE FITM2"/>
    <property type="match status" value="1"/>
</dbReference>
<feature type="transmembrane region" description="Helical" evidence="10">
    <location>
        <begin position="281"/>
        <end position="301"/>
    </location>
</feature>
<accession>A0AAD9T5C4</accession>
<name>A0AAD9T5C4_9HELO</name>
<evidence type="ECO:0000313" key="12">
    <source>
        <dbReference type="Proteomes" id="UP001285354"/>
    </source>
</evidence>
<dbReference type="Pfam" id="PF10261">
    <property type="entry name" value="FIT"/>
    <property type="match status" value="1"/>
</dbReference>
<comment type="subcellular location">
    <subcellularLocation>
        <location evidence="1 8">Endoplasmic reticulum membrane</location>
        <topology evidence="1 8">Multi-pass membrane protein</topology>
    </subcellularLocation>
</comment>
<dbReference type="GO" id="GO:0010945">
    <property type="term" value="F:coenzyme A diphosphatase activity"/>
    <property type="evidence" value="ECO:0007669"/>
    <property type="project" value="InterPro"/>
</dbReference>
<evidence type="ECO:0000256" key="3">
    <source>
        <dbReference type="ARBA" id="ARBA00022801"/>
    </source>
</evidence>
<dbReference type="InterPro" id="IPR019388">
    <property type="entry name" value="FIT"/>
</dbReference>
<evidence type="ECO:0000256" key="2">
    <source>
        <dbReference type="ARBA" id="ARBA00022692"/>
    </source>
</evidence>
<feature type="compositionally biased region" description="Low complexity" evidence="9">
    <location>
        <begin position="24"/>
        <end position="42"/>
    </location>
</feature>
<dbReference type="GO" id="GO:0005789">
    <property type="term" value="C:endoplasmic reticulum membrane"/>
    <property type="evidence" value="ECO:0007669"/>
    <property type="project" value="UniProtKB-SubCell"/>
</dbReference>
<keyword evidence="3 8" id="KW-0378">Hydrolase</keyword>
<keyword evidence="12" id="KW-1185">Reference proteome</keyword>
<gene>
    <name evidence="8" type="primary">SCS3</name>
    <name evidence="8" type="synonym">FIT2B</name>
    <name evidence="11" type="ORF">QTJ16_002127</name>
</gene>
<dbReference type="EC" id="3.6.1.-" evidence="8"/>
<protein>
    <recommendedName>
        <fullName evidence="8">Acyl-coenzyme A diphosphatase SCS3</fullName>
        <ecNumber evidence="8">3.6.1.-</ecNumber>
    </recommendedName>
    <alternativeName>
        <fullName evidence="8">FIT family protein SCS3</fullName>
    </alternativeName>
</protein>
<feature type="transmembrane region" description="Helical" evidence="10">
    <location>
        <begin position="221"/>
        <end position="240"/>
    </location>
</feature>
<keyword evidence="8" id="KW-0594">Phospholipid biosynthesis</keyword>
<keyword evidence="2 8" id="KW-0812">Transmembrane</keyword>
<evidence type="ECO:0000256" key="10">
    <source>
        <dbReference type="SAM" id="Phobius"/>
    </source>
</evidence>
<feature type="compositionally biased region" description="Polar residues" evidence="9">
    <location>
        <begin position="1"/>
        <end position="23"/>
    </location>
</feature>
<comment type="function">
    <text evidence="8">Fatty acyl-coenzyme A (CoA) diphosphatase that hydrolyzes fatty acyl-CoA to yield acyl-4'-phosphopantetheine and adenosine 3',5'-bisphosphate. Preferentially hydrolyzes unsaturated long-chain acyl-CoA substrates in the endoplasmic reticulum (ER) lumen. This catalytic activity is required for maintaining ER structure and for lipid droplets (LDs) biogenesis, which are lipid storage organelles involved in maintaining lipid and energy homeostasis. May directly bind to diacylglycerol (DAGs) and triacylglycerol, which is also important for LD biogenesis. May support directional budding of nacent LDs from the ER into the cytosol by reducing DAG levels at sites of LD formation. May play a role in the regulation of cell morphology and cytoskeletal organization. Involved in phospholipid biosynthesis.</text>
</comment>
<keyword evidence="6" id="KW-0443">Lipid metabolism</keyword>
<dbReference type="InterPro" id="IPR046400">
    <property type="entry name" value="SCS3"/>
</dbReference>
<comment type="catalytic activity">
    <reaction evidence="8">
        <text>(9Z)-octadecenoyl-CoA + H2O = S-(9Z-octadecenoyl)-4'-phosphopantetheine + adenosine 3',5'-bisphosphate + 2 H(+)</text>
        <dbReference type="Rhea" id="RHEA:65564"/>
        <dbReference type="ChEBI" id="CHEBI:15377"/>
        <dbReference type="ChEBI" id="CHEBI:15378"/>
        <dbReference type="ChEBI" id="CHEBI:57387"/>
        <dbReference type="ChEBI" id="CHEBI:58343"/>
        <dbReference type="ChEBI" id="CHEBI:156553"/>
    </reaction>
</comment>
<dbReference type="AlphaFoldDB" id="A0AAD9T5C4"/>
<comment type="similarity">
    <text evidence="8">Belongs to the FIT family. Fungal FIT2B/SCS3 subfamily.</text>
</comment>
<evidence type="ECO:0000256" key="9">
    <source>
        <dbReference type="SAM" id="MobiDB-lite"/>
    </source>
</evidence>
<feature type="active site" evidence="8">
    <location>
        <position position="220"/>
    </location>
</feature>
<keyword evidence="8" id="KW-1208">Phospholipid metabolism</keyword>
<evidence type="ECO:0000313" key="11">
    <source>
        <dbReference type="EMBL" id="KAK2629024.1"/>
    </source>
</evidence>
<comment type="caution">
    <text evidence="11">The sequence shown here is derived from an EMBL/GenBank/DDBJ whole genome shotgun (WGS) entry which is preliminary data.</text>
</comment>
<dbReference type="HAMAP" id="MF_03231">
    <property type="entry name" value="SCS3"/>
    <property type="match status" value="1"/>
</dbReference>
<keyword evidence="7 8" id="KW-0472">Membrane</keyword>
<feature type="transmembrane region" description="Helical" evidence="10">
    <location>
        <begin position="307"/>
        <end position="324"/>
    </location>
</feature>
<keyword evidence="8" id="KW-0444">Lipid biosynthesis</keyword>
<dbReference type="Proteomes" id="UP001285354">
    <property type="component" value="Unassembled WGS sequence"/>
</dbReference>
<evidence type="ECO:0000256" key="8">
    <source>
        <dbReference type="HAMAP-Rule" id="MF_03231"/>
    </source>
</evidence>
<dbReference type="GO" id="GO:0140042">
    <property type="term" value="P:lipid droplet formation"/>
    <property type="evidence" value="ECO:0007669"/>
    <property type="project" value="UniProtKB-UniRule"/>
</dbReference>
<comment type="catalytic activity">
    <reaction evidence="8">
        <text>hexadecanoyl-CoA + H2O = S-hexadecanoyl-4'-phosphopantetheine + adenosine 3',5'-bisphosphate + 2 H(+)</text>
        <dbReference type="Rhea" id="RHEA:50032"/>
        <dbReference type="ChEBI" id="CHEBI:15377"/>
        <dbReference type="ChEBI" id="CHEBI:15378"/>
        <dbReference type="ChEBI" id="CHEBI:57379"/>
        <dbReference type="ChEBI" id="CHEBI:58343"/>
        <dbReference type="ChEBI" id="CHEBI:132018"/>
    </reaction>
</comment>
<evidence type="ECO:0000256" key="5">
    <source>
        <dbReference type="ARBA" id="ARBA00022989"/>
    </source>
</evidence>
<evidence type="ECO:0000256" key="7">
    <source>
        <dbReference type="ARBA" id="ARBA00023136"/>
    </source>
</evidence>
<dbReference type="GO" id="GO:0008654">
    <property type="term" value="P:phospholipid biosynthetic process"/>
    <property type="evidence" value="ECO:0007669"/>
    <property type="project" value="UniProtKB-KW"/>
</dbReference>
<comment type="catalytic activity">
    <reaction evidence="8">
        <text>an acyl-CoA + H2O = an acyl-4'-phosphopantetheine + adenosine 3',5'-bisphosphate + 2 H(+)</text>
        <dbReference type="Rhea" id="RHEA:50044"/>
        <dbReference type="ChEBI" id="CHEBI:15377"/>
        <dbReference type="ChEBI" id="CHEBI:15378"/>
        <dbReference type="ChEBI" id="CHEBI:58342"/>
        <dbReference type="ChEBI" id="CHEBI:58343"/>
        <dbReference type="ChEBI" id="CHEBI:132023"/>
    </reaction>
</comment>
<dbReference type="PANTHER" id="PTHR23129:SF0">
    <property type="entry name" value="ACYL-COENZYME A DIPHOSPHATASE FITM2"/>
    <property type="match status" value="1"/>
</dbReference>
<dbReference type="EMBL" id="JAUBYV010000002">
    <property type="protein sequence ID" value="KAK2629024.1"/>
    <property type="molecule type" value="Genomic_DNA"/>
</dbReference>
<feature type="transmembrane region" description="Helical" evidence="10">
    <location>
        <begin position="103"/>
        <end position="125"/>
    </location>
</feature>
<proteinExistence type="inferred from homology"/>
<feature type="transmembrane region" description="Helical" evidence="10">
    <location>
        <begin position="53"/>
        <end position="72"/>
    </location>
</feature>